<evidence type="ECO:0000256" key="1">
    <source>
        <dbReference type="ARBA" id="ARBA00004651"/>
    </source>
</evidence>
<evidence type="ECO:0000256" key="5">
    <source>
        <dbReference type="ARBA" id="ARBA00023136"/>
    </source>
</evidence>
<dbReference type="InterPro" id="IPR003838">
    <property type="entry name" value="ABC3_permease_C"/>
</dbReference>
<feature type="non-terminal residue" evidence="8">
    <location>
        <position position="87"/>
    </location>
</feature>
<gene>
    <name evidence="8" type="ORF">S12H4_58224</name>
</gene>
<evidence type="ECO:0000256" key="2">
    <source>
        <dbReference type="ARBA" id="ARBA00022475"/>
    </source>
</evidence>
<name>X1VNU7_9ZZZZ</name>
<evidence type="ECO:0000256" key="6">
    <source>
        <dbReference type="SAM" id="Phobius"/>
    </source>
</evidence>
<proteinExistence type="predicted"/>
<keyword evidence="3 6" id="KW-0812">Transmembrane</keyword>
<dbReference type="Pfam" id="PF02687">
    <property type="entry name" value="FtsX"/>
    <property type="match status" value="1"/>
</dbReference>
<feature type="domain" description="ABC3 transporter permease C-terminal" evidence="7">
    <location>
        <begin position="2"/>
        <end position="83"/>
    </location>
</feature>
<keyword evidence="5 6" id="KW-0472">Membrane</keyword>
<reference evidence="8" key="1">
    <citation type="journal article" date="2014" name="Front. Microbiol.">
        <title>High frequency of phylogenetically diverse reductive dehalogenase-homologous genes in deep subseafloor sedimentary metagenomes.</title>
        <authorList>
            <person name="Kawai M."/>
            <person name="Futagami T."/>
            <person name="Toyoda A."/>
            <person name="Takaki Y."/>
            <person name="Nishi S."/>
            <person name="Hori S."/>
            <person name="Arai W."/>
            <person name="Tsubouchi T."/>
            <person name="Morono Y."/>
            <person name="Uchiyama I."/>
            <person name="Ito T."/>
            <person name="Fujiyama A."/>
            <person name="Inagaki F."/>
            <person name="Takami H."/>
        </authorList>
    </citation>
    <scope>NUCLEOTIDE SEQUENCE</scope>
    <source>
        <strain evidence="8">Expedition CK06-06</strain>
    </source>
</reference>
<feature type="transmembrane region" description="Helical" evidence="6">
    <location>
        <begin position="45"/>
        <end position="75"/>
    </location>
</feature>
<sequence>MMILLVFMALLGGIIVYIIFNRYVNSQKQQIGILLGLGYTRRDILKYFLFNVFIISIISIPLGIIVGFGLGYLMLNVMLAEMANLSV</sequence>
<comment type="caution">
    <text evidence="8">The sequence shown here is derived from an EMBL/GenBank/DDBJ whole genome shotgun (WGS) entry which is preliminary data.</text>
</comment>
<evidence type="ECO:0000259" key="7">
    <source>
        <dbReference type="Pfam" id="PF02687"/>
    </source>
</evidence>
<protein>
    <recommendedName>
        <fullName evidence="7">ABC3 transporter permease C-terminal domain-containing protein</fullName>
    </recommendedName>
</protein>
<dbReference type="EMBL" id="BARW01037776">
    <property type="protein sequence ID" value="GAJ18031.1"/>
    <property type="molecule type" value="Genomic_DNA"/>
</dbReference>
<feature type="transmembrane region" description="Helical" evidence="6">
    <location>
        <begin position="6"/>
        <end position="24"/>
    </location>
</feature>
<accession>X1VNU7</accession>
<comment type="subcellular location">
    <subcellularLocation>
        <location evidence="1">Cell membrane</location>
        <topology evidence="1">Multi-pass membrane protein</topology>
    </subcellularLocation>
</comment>
<organism evidence="8">
    <name type="scientific">marine sediment metagenome</name>
    <dbReference type="NCBI Taxonomy" id="412755"/>
    <lineage>
        <taxon>unclassified sequences</taxon>
        <taxon>metagenomes</taxon>
        <taxon>ecological metagenomes</taxon>
    </lineage>
</organism>
<keyword evidence="2" id="KW-1003">Cell membrane</keyword>
<dbReference type="GO" id="GO:0005886">
    <property type="term" value="C:plasma membrane"/>
    <property type="evidence" value="ECO:0007669"/>
    <property type="project" value="UniProtKB-SubCell"/>
</dbReference>
<evidence type="ECO:0000256" key="3">
    <source>
        <dbReference type="ARBA" id="ARBA00022692"/>
    </source>
</evidence>
<keyword evidence="4 6" id="KW-1133">Transmembrane helix</keyword>
<evidence type="ECO:0000313" key="8">
    <source>
        <dbReference type="EMBL" id="GAJ18031.1"/>
    </source>
</evidence>
<evidence type="ECO:0000256" key="4">
    <source>
        <dbReference type="ARBA" id="ARBA00022989"/>
    </source>
</evidence>
<dbReference type="AlphaFoldDB" id="X1VNU7"/>